<name>A0A1Y1XXA0_9FUNG</name>
<evidence type="ECO:0000313" key="6">
    <source>
        <dbReference type="Proteomes" id="UP000193498"/>
    </source>
</evidence>
<evidence type="ECO:0000256" key="1">
    <source>
        <dbReference type="ARBA" id="ARBA00022593"/>
    </source>
</evidence>
<gene>
    <name evidence="5" type="ORF">K493DRAFT_230801</name>
</gene>
<dbReference type="GO" id="GO:0005778">
    <property type="term" value="C:peroxisomal membrane"/>
    <property type="evidence" value="ECO:0007669"/>
    <property type="project" value="UniProtKB-SubCell"/>
</dbReference>
<accession>A0A1Y1XXA0</accession>
<dbReference type="PANTHER" id="PTHR12652">
    <property type="entry name" value="PEROXISOMAL BIOGENESIS FACTOR 11"/>
    <property type="match status" value="1"/>
</dbReference>
<keyword evidence="1" id="KW-0962">Peroxisome biogenesis</keyword>
<reference evidence="5 6" key="1">
    <citation type="submission" date="2016-07" db="EMBL/GenBank/DDBJ databases">
        <title>Pervasive Adenine N6-methylation of Active Genes in Fungi.</title>
        <authorList>
            <consortium name="DOE Joint Genome Institute"/>
            <person name="Mondo S.J."/>
            <person name="Dannebaum R.O."/>
            <person name="Kuo R.C."/>
            <person name="Labutti K."/>
            <person name="Haridas S."/>
            <person name="Kuo A."/>
            <person name="Salamov A."/>
            <person name="Ahrendt S.R."/>
            <person name="Lipzen A."/>
            <person name="Sullivan W."/>
            <person name="Andreopoulos W.B."/>
            <person name="Clum A."/>
            <person name="Lindquist E."/>
            <person name="Daum C."/>
            <person name="Ramamoorthy G.K."/>
            <person name="Gryganskyi A."/>
            <person name="Culley D."/>
            <person name="Magnuson J.K."/>
            <person name="James T.Y."/>
            <person name="O'Malley M.A."/>
            <person name="Stajich J.E."/>
            <person name="Spatafora J.W."/>
            <person name="Visel A."/>
            <person name="Grigoriev I.V."/>
        </authorList>
    </citation>
    <scope>NUCLEOTIDE SEQUENCE [LARGE SCALE GENOMIC DNA]</scope>
    <source>
        <strain evidence="5 6">CBS 931.73</strain>
    </source>
</reference>
<evidence type="ECO:0008006" key="7">
    <source>
        <dbReference type="Google" id="ProtNLM"/>
    </source>
</evidence>
<dbReference type="InParanoid" id="A0A1Y1XXA0"/>
<dbReference type="Pfam" id="PF05648">
    <property type="entry name" value="PEX11"/>
    <property type="match status" value="1"/>
</dbReference>
<keyword evidence="6" id="KW-1185">Reference proteome</keyword>
<dbReference type="EMBL" id="MCFE01000384">
    <property type="protein sequence ID" value="ORX90367.1"/>
    <property type="molecule type" value="Genomic_DNA"/>
</dbReference>
<organism evidence="5 6">
    <name type="scientific">Basidiobolus meristosporus CBS 931.73</name>
    <dbReference type="NCBI Taxonomy" id="1314790"/>
    <lineage>
        <taxon>Eukaryota</taxon>
        <taxon>Fungi</taxon>
        <taxon>Fungi incertae sedis</taxon>
        <taxon>Zoopagomycota</taxon>
        <taxon>Entomophthoromycotina</taxon>
        <taxon>Basidiobolomycetes</taxon>
        <taxon>Basidiobolales</taxon>
        <taxon>Basidiobolaceae</taxon>
        <taxon>Basidiobolus</taxon>
    </lineage>
</organism>
<keyword evidence="2" id="KW-0472">Membrane</keyword>
<keyword evidence="3" id="KW-0576">Peroxisome</keyword>
<dbReference type="GO" id="GO:0016559">
    <property type="term" value="P:peroxisome fission"/>
    <property type="evidence" value="ECO:0007669"/>
    <property type="project" value="InterPro"/>
</dbReference>
<protein>
    <recommendedName>
        <fullName evidence="7">Peroxisomal biogenesis factor 11</fullName>
    </recommendedName>
</protein>
<evidence type="ECO:0000256" key="4">
    <source>
        <dbReference type="ARBA" id="ARBA00046271"/>
    </source>
</evidence>
<evidence type="ECO:0000256" key="3">
    <source>
        <dbReference type="ARBA" id="ARBA00023140"/>
    </source>
</evidence>
<dbReference type="Proteomes" id="UP000193498">
    <property type="component" value="Unassembled WGS sequence"/>
</dbReference>
<evidence type="ECO:0000313" key="5">
    <source>
        <dbReference type="EMBL" id="ORX90367.1"/>
    </source>
</evidence>
<sequence length="240" mass="27610">MASTTKKLPFIDVFRKILKSTDGRDKFMKLMQYALKIILLTYFRRSDRHPSLRKQASVLSSSFSNTRKILRLGNCVEPYHKLKTECGKLSQLKNYDTNQMYLYIRVMFKTTVSLINTLSDDLFCLSKLGVLSPSIGQRTGRLSLRLWMINIVLDSQDSIEEVCRLLSSLKSNTIELGKEKSTEQLFWACLNVLKLLCDGLFCGYDILECKFSPLFQASVSFISGVISTYKLWFRTATVRM</sequence>
<dbReference type="STRING" id="1314790.A0A1Y1XXA0"/>
<dbReference type="OrthoDB" id="411017at2759"/>
<proteinExistence type="predicted"/>
<comment type="caution">
    <text evidence="5">The sequence shown here is derived from an EMBL/GenBank/DDBJ whole genome shotgun (WGS) entry which is preliminary data.</text>
</comment>
<evidence type="ECO:0000256" key="2">
    <source>
        <dbReference type="ARBA" id="ARBA00023136"/>
    </source>
</evidence>
<dbReference type="InterPro" id="IPR008733">
    <property type="entry name" value="PEX11"/>
</dbReference>
<dbReference type="PANTHER" id="PTHR12652:SF19">
    <property type="entry name" value="PEROXISOMAL BIOGENESIS FACTOR 11"/>
    <property type="match status" value="1"/>
</dbReference>
<dbReference type="AlphaFoldDB" id="A0A1Y1XXA0"/>
<comment type="subcellular location">
    <subcellularLocation>
        <location evidence="4">Peroxisome membrane</location>
    </subcellularLocation>
</comment>